<gene>
    <name evidence="2" type="ORF">theurythT_18490</name>
</gene>
<dbReference type="EMBL" id="BSSU01000009">
    <property type="protein sequence ID" value="GLX82397.1"/>
    <property type="molecule type" value="Genomic_DNA"/>
</dbReference>
<reference evidence="2 3" key="1">
    <citation type="submission" date="2023-03" db="EMBL/GenBank/DDBJ databases">
        <title>Draft genome sequence of Thalassotalea eurytherma JCM 18482T.</title>
        <authorList>
            <person name="Sawabe T."/>
        </authorList>
    </citation>
    <scope>NUCLEOTIDE SEQUENCE [LARGE SCALE GENOMIC DNA]</scope>
    <source>
        <strain evidence="2 3">JCM 18482</strain>
    </source>
</reference>
<proteinExistence type="predicted"/>
<feature type="transmembrane region" description="Helical" evidence="1">
    <location>
        <begin position="37"/>
        <end position="57"/>
    </location>
</feature>
<name>A0ABQ6H6F2_9GAMM</name>
<keyword evidence="1" id="KW-0812">Transmembrane</keyword>
<keyword evidence="1" id="KW-0472">Membrane</keyword>
<accession>A0ABQ6H6F2</accession>
<dbReference type="Proteomes" id="UP001157133">
    <property type="component" value="Unassembled WGS sequence"/>
</dbReference>
<protein>
    <submittedName>
        <fullName evidence="2">Uncharacterized protein</fullName>
    </submittedName>
</protein>
<evidence type="ECO:0000313" key="3">
    <source>
        <dbReference type="Proteomes" id="UP001157133"/>
    </source>
</evidence>
<feature type="transmembrane region" description="Helical" evidence="1">
    <location>
        <begin position="77"/>
        <end position="103"/>
    </location>
</feature>
<sequence>MRIAFLILALIFIPFIESGYSQPLWGVKWYSPLFMDVIGDWLLVIKCIAVTIGLAYLSRYKEELKTLIPAKLLYYPIVLSVFTIGALQFLFLSMGLLTMGFGASLEEKHRAKHYDNMSIYVLTSDPGAMGSAYHSFFIQCPKTLSFYDLTLIQKIDWLRDFDFHKQGNMLIVSASNTETMSFDLSEFGNCH</sequence>
<organism evidence="2 3">
    <name type="scientific">Thalassotalea eurytherma</name>
    <dbReference type="NCBI Taxonomy" id="1144278"/>
    <lineage>
        <taxon>Bacteria</taxon>
        <taxon>Pseudomonadati</taxon>
        <taxon>Pseudomonadota</taxon>
        <taxon>Gammaproteobacteria</taxon>
        <taxon>Alteromonadales</taxon>
        <taxon>Colwelliaceae</taxon>
        <taxon>Thalassotalea</taxon>
    </lineage>
</organism>
<keyword evidence="1" id="KW-1133">Transmembrane helix</keyword>
<dbReference type="RefSeq" id="WP_284207766.1">
    <property type="nucleotide sequence ID" value="NZ_BSSU01000009.1"/>
</dbReference>
<evidence type="ECO:0000256" key="1">
    <source>
        <dbReference type="SAM" id="Phobius"/>
    </source>
</evidence>
<comment type="caution">
    <text evidence="2">The sequence shown here is derived from an EMBL/GenBank/DDBJ whole genome shotgun (WGS) entry which is preliminary data.</text>
</comment>
<keyword evidence="3" id="KW-1185">Reference proteome</keyword>
<evidence type="ECO:0000313" key="2">
    <source>
        <dbReference type="EMBL" id="GLX82397.1"/>
    </source>
</evidence>